<evidence type="ECO:0000313" key="2">
    <source>
        <dbReference type="Proteomes" id="UP000235965"/>
    </source>
</evidence>
<name>A0A2J7QYA1_9NEOP</name>
<dbReference type="GO" id="GO:0031146">
    <property type="term" value="P:SCF-dependent proteasomal ubiquitin-dependent protein catabolic process"/>
    <property type="evidence" value="ECO:0007669"/>
    <property type="project" value="TreeGrafter"/>
</dbReference>
<protein>
    <recommendedName>
        <fullName evidence="3">F-box domain-containing protein</fullName>
    </recommendedName>
</protein>
<dbReference type="InParanoid" id="A0A2J7QYA1"/>
<gene>
    <name evidence="1" type="ORF">B7P43_G17401</name>
</gene>
<dbReference type="Proteomes" id="UP000235965">
    <property type="component" value="Unassembled WGS sequence"/>
</dbReference>
<reference evidence="1 2" key="1">
    <citation type="submission" date="2017-12" db="EMBL/GenBank/DDBJ databases">
        <title>Hemimetabolous genomes reveal molecular basis of termite eusociality.</title>
        <authorList>
            <person name="Harrison M.C."/>
            <person name="Jongepier E."/>
            <person name="Robertson H.M."/>
            <person name="Arning N."/>
            <person name="Bitard-Feildel T."/>
            <person name="Chao H."/>
            <person name="Childers C.P."/>
            <person name="Dinh H."/>
            <person name="Doddapaneni H."/>
            <person name="Dugan S."/>
            <person name="Gowin J."/>
            <person name="Greiner C."/>
            <person name="Han Y."/>
            <person name="Hu H."/>
            <person name="Hughes D.S.T."/>
            <person name="Huylmans A.-K."/>
            <person name="Kemena C."/>
            <person name="Kremer L.P.M."/>
            <person name="Lee S.L."/>
            <person name="Lopez-Ezquerra A."/>
            <person name="Mallet L."/>
            <person name="Monroy-Kuhn J.M."/>
            <person name="Moser A."/>
            <person name="Murali S.C."/>
            <person name="Muzny D.M."/>
            <person name="Otani S."/>
            <person name="Piulachs M.-D."/>
            <person name="Poelchau M."/>
            <person name="Qu J."/>
            <person name="Schaub F."/>
            <person name="Wada-Katsumata A."/>
            <person name="Worley K.C."/>
            <person name="Xie Q."/>
            <person name="Ylla G."/>
            <person name="Poulsen M."/>
            <person name="Gibbs R.A."/>
            <person name="Schal C."/>
            <person name="Richards S."/>
            <person name="Belles X."/>
            <person name="Korb J."/>
            <person name="Bornberg-Bauer E."/>
        </authorList>
    </citation>
    <scope>NUCLEOTIDE SEQUENCE [LARGE SCALE GENOMIC DNA]</scope>
    <source>
        <tissue evidence="1">Whole body</tissue>
    </source>
</reference>
<dbReference type="PANTHER" id="PTHR13318">
    <property type="entry name" value="PARTNER OF PAIRED, ISOFORM B-RELATED"/>
    <property type="match status" value="1"/>
</dbReference>
<dbReference type="AlphaFoldDB" id="A0A2J7QYA1"/>
<dbReference type="EMBL" id="NEVH01009126">
    <property type="protein sequence ID" value="PNF33544.1"/>
    <property type="molecule type" value="Genomic_DNA"/>
</dbReference>
<dbReference type="GO" id="GO:0019005">
    <property type="term" value="C:SCF ubiquitin ligase complex"/>
    <property type="evidence" value="ECO:0007669"/>
    <property type="project" value="TreeGrafter"/>
</dbReference>
<dbReference type="Gene3D" id="3.80.10.10">
    <property type="entry name" value="Ribonuclease Inhibitor"/>
    <property type="match status" value="2"/>
</dbReference>
<comment type="caution">
    <text evidence="1">The sequence shown here is derived from an EMBL/GenBank/DDBJ whole genome shotgun (WGS) entry which is preliminary data.</text>
</comment>
<proteinExistence type="predicted"/>
<sequence>MHTQLMEYTEIPEGHLTVLRNFAAAILHPCVETLDLSFNWKHIADYVICELQCVPNLRTLKFSSHKVAEDSNNKSPILSYKYNGLFMNVDHVRTGRCLSRLEHLTFEFECSDKMLQGLSETCSQLKTLDINGSYRVTDASVEYIKKFTHLKILNLKRTKIKREAQRNILSHLYENKPCQLELYGCTDIDPCHLDTLVQLIPNIQELRSAFVKHENSARVSGCFHNLKILRIDHCSLYSLLKHLSKCFPHLQELQITGDNMILSKMQKNFPKLNKLFLRTCDLPIDLSFHNTSLEHLTLITCGSEYRAETLISRCHHLKTLEIIASSSFYASKEHVLFQMPNLKEVSLGAVGGHIPPEIVALLSERCKTTVLLEDPKLSSLYEGCPGVRVDTDRWLELTEPTLSDAVMHSRWGTCHSELFNPTKRCKYSAYMPPFDESDIVSWEKQYKRRRLDILLLWKARQGTESCPSCLK</sequence>
<evidence type="ECO:0000313" key="1">
    <source>
        <dbReference type="EMBL" id="PNF33544.1"/>
    </source>
</evidence>
<evidence type="ECO:0008006" key="3">
    <source>
        <dbReference type="Google" id="ProtNLM"/>
    </source>
</evidence>
<keyword evidence="2" id="KW-1185">Reference proteome</keyword>
<dbReference type="OrthoDB" id="63112at2759"/>
<dbReference type="SUPFAM" id="SSF52047">
    <property type="entry name" value="RNI-like"/>
    <property type="match status" value="1"/>
</dbReference>
<dbReference type="InterPro" id="IPR032675">
    <property type="entry name" value="LRR_dom_sf"/>
</dbReference>
<organism evidence="1 2">
    <name type="scientific">Cryptotermes secundus</name>
    <dbReference type="NCBI Taxonomy" id="105785"/>
    <lineage>
        <taxon>Eukaryota</taxon>
        <taxon>Metazoa</taxon>
        <taxon>Ecdysozoa</taxon>
        <taxon>Arthropoda</taxon>
        <taxon>Hexapoda</taxon>
        <taxon>Insecta</taxon>
        <taxon>Pterygota</taxon>
        <taxon>Neoptera</taxon>
        <taxon>Polyneoptera</taxon>
        <taxon>Dictyoptera</taxon>
        <taxon>Blattodea</taxon>
        <taxon>Blattoidea</taxon>
        <taxon>Termitoidae</taxon>
        <taxon>Kalotermitidae</taxon>
        <taxon>Cryptotermitinae</taxon>
        <taxon>Cryptotermes</taxon>
    </lineage>
</organism>
<accession>A0A2J7QYA1</accession>